<dbReference type="EMBL" id="QZDT01000016">
    <property type="protein sequence ID" value="NBJ93150.1"/>
    <property type="molecule type" value="Genomic_DNA"/>
</dbReference>
<dbReference type="AlphaFoldDB" id="A0A9X5BFT3"/>
<organism evidence="2 3">
    <name type="scientific">Parablautia muri</name>
    <dbReference type="NCBI Taxonomy" id="2320879"/>
    <lineage>
        <taxon>Bacteria</taxon>
        <taxon>Bacillati</taxon>
        <taxon>Bacillota</taxon>
        <taxon>Clostridia</taxon>
        <taxon>Lachnospirales</taxon>
        <taxon>Lachnospiraceae</taxon>
        <taxon>Parablautia</taxon>
    </lineage>
</organism>
<dbReference type="InterPro" id="IPR020144">
    <property type="entry name" value="SpoVAB"/>
</dbReference>
<evidence type="ECO:0000313" key="3">
    <source>
        <dbReference type="Proteomes" id="UP001154420"/>
    </source>
</evidence>
<accession>A0A9X5BFT3</accession>
<name>A0A9X5BFT3_9FIRM</name>
<feature type="transmembrane region" description="Helical" evidence="1">
    <location>
        <begin position="146"/>
        <end position="166"/>
    </location>
</feature>
<dbReference type="Pfam" id="PF13782">
    <property type="entry name" value="SpoVAB"/>
    <property type="match status" value="1"/>
</dbReference>
<feature type="transmembrane region" description="Helical" evidence="1">
    <location>
        <begin position="56"/>
        <end position="76"/>
    </location>
</feature>
<reference evidence="2" key="1">
    <citation type="submission" date="2018-09" db="EMBL/GenBank/DDBJ databases">
        <title>Murine metabolic-syndrome-specific gut microbial biobank.</title>
        <authorList>
            <person name="Liu C."/>
        </authorList>
    </citation>
    <scope>NUCLEOTIDE SEQUENCE</scope>
    <source>
        <strain evidence="2">D42-62</strain>
    </source>
</reference>
<keyword evidence="3" id="KW-1185">Reference proteome</keyword>
<dbReference type="Proteomes" id="UP001154420">
    <property type="component" value="Unassembled WGS sequence"/>
</dbReference>
<keyword evidence="1" id="KW-1133">Transmembrane helix</keyword>
<comment type="caution">
    <text evidence="2">The sequence shown here is derived from an EMBL/GenBank/DDBJ whole genome shotgun (WGS) entry which is preliminary data.</text>
</comment>
<gene>
    <name evidence="2" type="ORF">D5281_11220</name>
</gene>
<dbReference type="OrthoDB" id="9790504at2"/>
<proteinExistence type="predicted"/>
<evidence type="ECO:0000313" key="2">
    <source>
        <dbReference type="EMBL" id="NBJ93150.1"/>
    </source>
</evidence>
<feature type="transmembrane region" description="Helical" evidence="1">
    <location>
        <begin position="102"/>
        <end position="126"/>
    </location>
</feature>
<evidence type="ECO:0000256" key="1">
    <source>
        <dbReference type="SAM" id="Phobius"/>
    </source>
</evidence>
<dbReference type="RefSeq" id="WP_160560233.1">
    <property type="nucleotide sequence ID" value="NZ_QZDT01000016.1"/>
</dbReference>
<keyword evidence="1" id="KW-0472">Membrane</keyword>
<feature type="transmembrane region" description="Helical" evidence="1">
    <location>
        <begin position="16"/>
        <end position="44"/>
    </location>
</feature>
<keyword evidence="1" id="KW-0812">Transmembrane</keyword>
<evidence type="ECO:0008006" key="4">
    <source>
        <dbReference type="Google" id="ProtNLM"/>
    </source>
</evidence>
<sequence>MSEQFLLNHVTFLKQIFLGICGLSFGFLASAGVFTVLVSVGLIPRFAGKMHVARKVFALEEAVVLGTICGGLLSVFSEHVHLGGYILSREIFGPRTVLLWKWIGQFFLAFGGLFAGMFVGCLALAIAEMLNSIPIFARRIGFRHGLGVAISAAALGKVTGSLLYFIKGIYLSGL</sequence>
<protein>
    <recommendedName>
        <fullName evidence="4">Stage V sporulation protein AB</fullName>
    </recommendedName>
</protein>